<feature type="transmembrane region" description="Helical" evidence="1">
    <location>
        <begin position="7"/>
        <end position="28"/>
    </location>
</feature>
<gene>
    <name evidence="2" type="ORF">SAMN05216588_11516</name>
</gene>
<reference evidence="2 3" key="1">
    <citation type="submission" date="2016-10" db="EMBL/GenBank/DDBJ databases">
        <authorList>
            <person name="de Groot N.N."/>
        </authorList>
    </citation>
    <scope>NUCLEOTIDE SEQUENCE [LARGE SCALE GENOMIC DNA]</scope>
    <source>
        <strain evidence="2 3">LMG 18387</strain>
    </source>
</reference>
<feature type="transmembrane region" description="Helical" evidence="1">
    <location>
        <begin position="51"/>
        <end position="69"/>
    </location>
</feature>
<keyword evidence="1" id="KW-1133">Transmembrane helix</keyword>
<evidence type="ECO:0000313" key="2">
    <source>
        <dbReference type="EMBL" id="SDI33679.1"/>
    </source>
</evidence>
<dbReference type="InterPro" id="IPR025597">
    <property type="entry name" value="DUF4345"/>
</dbReference>
<dbReference type="Proteomes" id="UP000198606">
    <property type="component" value="Unassembled WGS sequence"/>
</dbReference>
<keyword evidence="1" id="KW-0472">Membrane</keyword>
<organism evidence="2 3">
    <name type="scientific">Phytopseudomonas flavescens</name>
    <dbReference type="NCBI Taxonomy" id="29435"/>
    <lineage>
        <taxon>Bacteria</taxon>
        <taxon>Pseudomonadati</taxon>
        <taxon>Pseudomonadota</taxon>
        <taxon>Gammaproteobacteria</taxon>
        <taxon>Pseudomonadales</taxon>
        <taxon>Pseudomonadaceae</taxon>
        <taxon>Phytopseudomonas</taxon>
    </lineage>
</organism>
<protein>
    <recommendedName>
        <fullName evidence="4">DUF4345 domain-containing protein</fullName>
    </recommendedName>
</protein>
<evidence type="ECO:0000256" key="1">
    <source>
        <dbReference type="SAM" id="Phobius"/>
    </source>
</evidence>
<dbReference type="RefSeq" id="WP_084307520.1">
    <property type="nucleotide sequence ID" value="NZ_FNDG01000015.1"/>
</dbReference>
<name>A0A1G8JQW6_9GAMM</name>
<dbReference type="EMBL" id="FNDG01000015">
    <property type="protein sequence ID" value="SDI33679.1"/>
    <property type="molecule type" value="Genomic_DNA"/>
</dbReference>
<keyword evidence="1" id="KW-0812">Transmembrane</keyword>
<dbReference type="AlphaFoldDB" id="A0A1G8JQW6"/>
<evidence type="ECO:0000313" key="3">
    <source>
        <dbReference type="Proteomes" id="UP000198606"/>
    </source>
</evidence>
<feature type="transmembrane region" description="Helical" evidence="1">
    <location>
        <begin position="106"/>
        <end position="125"/>
    </location>
</feature>
<sequence length="129" mass="13728">MSIVSLARVYLVVQLLLLGAAGILYGLWPHEMASLSGMLMMESAAVTDVRARYGGLPLGLALFLGLAAWHQALLRPALILLLVLYAGLALARLTGIVLDGGAQQTFNLWAILFELLCAAAAAWLLRAGR</sequence>
<dbReference type="Pfam" id="PF14248">
    <property type="entry name" value="DUF4345"/>
    <property type="match status" value="1"/>
</dbReference>
<feature type="transmembrane region" description="Helical" evidence="1">
    <location>
        <begin position="76"/>
        <end position="94"/>
    </location>
</feature>
<dbReference type="STRING" id="29435.SAMN05216588_11516"/>
<evidence type="ECO:0008006" key="4">
    <source>
        <dbReference type="Google" id="ProtNLM"/>
    </source>
</evidence>
<accession>A0A1G8JQW6</accession>
<proteinExistence type="predicted"/>